<dbReference type="InterPro" id="IPR049552">
    <property type="entry name" value="PKS_DH_N"/>
</dbReference>
<dbReference type="InterPro" id="IPR014043">
    <property type="entry name" value="Acyl_transferase_dom"/>
</dbReference>
<dbReference type="InterPro" id="IPR049900">
    <property type="entry name" value="PKS_mFAS_DH"/>
</dbReference>
<dbReference type="InterPro" id="IPR018201">
    <property type="entry name" value="Ketoacyl_synth_AS"/>
</dbReference>
<dbReference type="InterPro" id="IPR036736">
    <property type="entry name" value="ACP-like_sf"/>
</dbReference>
<dbReference type="Pfam" id="PF08659">
    <property type="entry name" value="KR"/>
    <property type="match status" value="1"/>
</dbReference>
<dbReference type="SUPFAM" id="SSF51735">
    <property type="entry name" value="NAD(P)-binding Rossmann-fold domains"/>
    <property type="match status" value="2"/>
</dbReference>
<dbReference type="InterPro" id="IPR016039">
    <property type="entry name" value="Thiolase-like"/>
</dbReference>
<dbReference type="Pfam" id="PF02801">
    <property type="entry name" value="Ketoacyl-synt_C"/>
    <property type="match status" value="2"/>
</dbReference>
<feature type="domain" description="Ketosynthase family 3 (KS3)" evidence="7">
    <location>
        <begin position="28"/>
        <end position="451"/>
    </location>
</feature>
<dbReference type="SUPFAM" id="SSF53901">
    <property type="entry name" value="Thiolase-like"/>
    <property type="match status" value="2"/>
</dbReference>
<evidence type="ECO:0000313" key="10">
    <source>
        <dbReference type="Proteomes" id="UP000318704"/>
    </source>
</evidence>
<dbReference type="InterPro" id="IPR016035">
    <property type="entry name" value="Acyl_Trfase/lysoPLipase"/>
</dbReference>
<dbReference type="InterPro" id="IPR014031">
    <property type="entry name" value="Ketoacyl_synth_C"/>
</dbReference>
<feature type="region of interest" description="C-terminal hotdog fold" evidence="5">
    <location>
        <begin position="1062"/>
        <end position="1201"/>
    </location>
</feature>
<keyword evidence="1" id="KW-0596">Phosphopantetheine</keyword>
<feature type="domain" description="PKS/mFAS DH" evidence="8">
    <location>
        <begin position="931"/>
        <end position="1201"/>
    </location>
</feature>
<comment type="function">
    <text evidence="4">Involved in production of the polyketide antibiotic thailandamide.</text>
</comment>
<dbReference type="SMART" id="SM00822">
    <property type="entry name" value="PKS_KR"/>
    <property type="match status" value="1"/>
</dbReference>
<gene>
    <name evidence="9" type="ORF">V144x_41100</name>
</gene>
<feature type="domain" description="Carrier" evidence="6">
    <location>
        <begin position="1740"/>
        <end position="1818"/>
    </location>
</feature>
<dbReference type="SUPFAM" id="SSF47336">
    <property type="entry name" value="ACP-like"/>
    <property type="match status" value="1"/>
</dbReference>
<dbReference type="KEGG" id="gaw:V144x_41100"/>
<dbReference type="PROSITE" id="PS00606">
    <property type="entry name" value="KS3_1"/>
    <property type="match status" value="1"/>
</dbReference>
<dbReference type="PANTHER" id="PTHR43775:SF37">
    <property type="entry name" value="SI:DKEY-61P9.11"/>
    <property type="match status" value="1"/>
</dbReference>
<dbReference type="InterPro" id="IPR020806">
    <property type="entry name" value="PKS_PP-bd"/>
</dbReference>
<protein>
    <submittedName>
        <fullName evidence="9">Phenolphthiocerol synthesis polyketide synthase type I Pks15/1</fullName>
        <ecNumber evidence="9">2.3.1.41</ecNumber>
    </submittedName>
</protein>
<dbReference type="PROSITE" id="PS50075">
    <property type="entry name" value="CARRIER"/>
    <property type="match status" value="1"/>
</dbReference>
<dbReference type="Pfam" id="PF00109">
    <property type="entry name" value="ketoacyl-synt"/>
    <property type="match status" value="2"/>
</dbReference>
<evidence type="ECO:0000256" key="1">
    <source>
        <dbReference type="ARBA" id="ARBA00022450"/>
    </source>
</evidence>
<dbReference type="SMART" id="SM00825">
    <property type="entry name" value="PKS_KS"/>
    <property type="match status" value="2"/>
</dbReference>
<dbReference type="InterPro" id="IPR036291">
    <property type="entry name" value="NAD(P)-bd_dom_sf"/>
</dbReference>
<dbReference type="InterPro" id="IPR042104">
    <property type="entry name" value="PKS_dehydratase_sf"/>
</dbReference>
<dbReference type="Gene3D" id="3.30.70.3290">
    <property type="match status" value="2"/>
</dbReference>
<dbReference type="Gene3D" id="3.40.50.720">
    <property type="entry name" value="NAD(P)-binding Rossmann-like Domain"/>
    <property type="match status" value="1"/>
</dbReference>
<dbReference type="InterPro" id="IPR016036">
    <property type="entry name" value="Malonyl_transacylase_ACP-bd"/>
</dbReference>
<dbReference type="InterPro" id="IPR009081">
    <property type="entry name" value="PP-bd_ACP"/>
</dbReference>
<dbReference type="GO" id="GO:0004312">
    <property type="term" value="F:fatty acid synthase activity"/>
    <property type="evidence" value="ECO:0007669"/>
    <property type="project" value="TreeGrafter"/>
</dbReference>
<dbReference type="SMART" id="SM00827">
    <property type="entry name" value="PKS_AT"/>
    <property type="match status" value="1"/>
</dbReference>
<dbReference type="PANTHER" id="PTHR43775">
    <property type="entry name" value="FATTY ACID SYNTHASE"/>
    <property type="match status" value="1"/>
</dbReference>
<dbReference type="GO" id="GO:0004315">
    <property type="term" value="F:3-oxoacyl-[acyl-carrier-protein] synthase activity"/>
    <property type="evidence" value="ECO:0007669"/>
    <property type="project" value="UniProtKB-EC"/>
</dbReference>
<sequence length="2701" mass="295927">MKLSPNKQALLKIRELKQELAAAQHAPTEEIAIVSIACRFPQTSSSPEQFWQSLIDQRNELNEVPDSRWDLAAFHSENPETPGKMYARTGAFLDEIDSFDADFFGISPREATWVDPQQRLLLETGWESLERAGWTTEKIGPRTGVFVGWMHNDYQNEASDSFLNLNPYIATGAAGSFLSGRLAYYLGLEGPSLAVDTACSSSLVALHLACLSLTRKECDQALAGGVNVIASPTTNILTCKLKALSPTGESRAFDAGANGYVRGEGCGVVTLKRLRDAERDGDPILAVIRGSAIGHNGFSSGLTVPNPRAQERVIQEALRRAKINPHDVAYLEAHGTGTELGDPIEMQAAVAALAKGRSEENPLLVGSVKTNIGHLEAAAGMAGLIKVLLAMKNQAIPPQLNFEQPNPHIPWDQIPVNIVTETTPWPNASQLIAGVSAFGMSGTNAHVVLTSYSPRTTNRNGHRNHAISERAQHFKETKHEQRKEKPQLLVISAKTEQALLEQTNQYRNWLTQHHEVPLASIAHTAGVGRRHMEQRLAMVVHSHQKAEQLLDRIYRSDNQQGVHIGQAQPSSTVAWQFTGQGSQYVGMAAELYETQPQFRAALDDCEAMMQDLSGQSLLDVLWRQETLLNRTEWTQPGLFAIQRGLAQLLLSWGLRPNVVLGHSVGQYAAACVAGVMDWEQGFRLICERGRLIGDLPTGGSMAAVFAAYEKVESIVAEYPGVSVAAQNGLHTVISGETAIVDEITQQFSEEGVRCKKLNTSQAFHSHLMEPALEAFTRFADSLDFQPARIPLICNVTGQLIGNEQILDGTYWANHIRKPVRYADSISSLQEMQASFLLELGPQPVLTGMARSVWHGSQSSLACCLDKSVDDEVSLLDVVGQGYVQGITPDFNQLNPKQSDQNLLLPTYPFQRQRYWGPAKPKAAQAISHSTHPLLGEKCSLAGLTDEIRFEKIIEPDSPPWLTDHEVMGSIVFPGAGFIDLALAVQPAIELKEIVFEQPLRLQGRTRIQSVLRTNDESGKSLQVYASPEQTENWTRCFRSMVVESEASQPPAINLQDILTNLSETADVDQFYGLLGSLELNYGPAFRVVKSLKFSTEFVVAELQTMGDLRGYTIPPTLLDGAFHSLAAGLLRENADDLFLPVGIERVVCHRAMTEDVFSFATWTEPEGDVRSADISLLDRQGTVLAEIKNLTVKRLDRALLRRMSGTSDTRLLYDLQWQNYRLPMTELEPKNWLIISQERNTATGAASGHQLLAESIRNLICEKGHRAVHIQLATTETLQVNADDFYQLNGQCQQHWQELLQILREDEHKAIPQGVVWLACDSSDVESESTLSTSRLHFPSLLALFSACRVEKVQGFECGFQIVTSNSISLSDASLSGESKAGEAQHVDPIQSQFWGFGRALGAEHPEFHCRLVDVNRNDLSEGNEQAESVAEYILNDTVENQIVIRSNRYYVPRLQQTRLTSIDEIEFPIDSQGSYLITGGLGMLGRQAGLWLAKKGASHVVLVSRRPPSESTLELVNEIEKLGCRTVIHQADSSLRKDMEQLCNKFGTDWPVLKGVIHAAGVLDDGLIADQTWERFEKVLEPKVLGASLLDELTRDFDLDFFVLYSSAASLLGSPGQTNYAAANGFLDGLADRRRQQGLPAISLNWGPWTEGMADNELIVKRLALQGITPLTVDDAHHVLEKAVRASLQQALVLDVDWKRMGGGSESPPLFEKLSAASQKSKAGDSEMVGKLKTLQGSARQKLLIETIQNQFQQILSTPEPPEIDRPLIEMGMDSLMAVEFSMQLQSMLGDDYVVSQTMLFDHPTITAIADHVLGMIDEAAEANSSDVETGLPAASDESVSISVSADQIARDDIAIIGMSCRFPGAKDVNEFWENLLAGVDSVREVPSDRWDVEAFYSPNREPGKMYTREGGFLDDIDCFDADFFGISHEEACWLDPQHRLLLENCWTALEDAGVKPYPLQDSNVGVFMGIMSSDYASLSTLENHDILADFQGAGFSHSAGVGRISYSFGFEGPSLAIDTASSSSLVAVCQAMRSLQEGHCNLALAGGVNAILTPFNSLLMAKTGMLSPDGRCKSFSAGADGFGRGEGCGVVVLKRLSDAERDGDQILAVVRGGAISHNGFSSSITTPNSRSQSRLIQDALQDAKISPAQVQYLEAHGTGTEYGDPMELTAAAAVFGRGRNQKNRLLVGSVKANISHLEAAGGISGLIKAVLAMQHGVIPQQLHCKEPSPHIPWKRLPLDLVQEQTVWPESEERIAAVTALGLAGTNAHVILSSQLEHRAPHQLTVVDQPADPPVSLLTMSANSLSSLQQTVTRYHDCLVANEAVNLTDFCYTAATGRRIFDNRIGIMGATQADMVSQLQELAKELTSGEGDHAQLSLQREGFLAGYAKETPKLGWVFHDASKQELLQSRILYQDQYPFRELVDRMNGVYQTLTNSGSDSATDLISWFTDESVAGNTIDLPLDVIQFVCQLGLAEVWQTYGVESDVVAGFGIGQYSAAVFTGMMSSEEGLKLVVERNRLLKNPGIQSSLSNIDETKFDEVTVTALQQFEEFADTLNYFPANRLILNSLTGQAVPIQQLLAGSFWREHAVAKDNIAETLASFVEMKCELILQIGIGQAVEEVNEKWSAAQSLTVLPSTLSKDESPGSIVPTLANLFVRGCSLDLSAPYARLQPRKMSLPTSPFERKHHWISDLVQAGSTVE</sequence>
<dbReference type="InterPro" id="IPR020841">
    <property type="entry name" value="PKS_Beta-ketoAc_synthase_dom"/>
</dbReference>
<dbReference type="InterPro" id="IPR050091">
    <property type="entry name" value="PKS_NRPS_Biosynth_Enz"/>
</dbReference>
<evidence type="ECO:0000313" key="9">
    <source>
        <dbReference type="EMBL" id="QDT98603.1"/>
    </source>
</evidence>
<dbReference type="Pfam" id="PF00550">
    <property type="entry name" value="PP-binding"/>
    <property type="match status" value="1"/>
</dbReference>
<dbReference type="InterPro" id="IPR013968">
    <property type="entry name" value="PKS_KR"/>
</dbReference>
<dbReference type="InterPro" id="IPR049551">
    <property type="entry name" value="PKS_DH_C"/>
</dbReference>
<evidence type="ECO:0000256" key="5">
    <source>
        <dbReference type="PROSITE-ProRule" id="PRU01363"/>
    </source>
</evidence>
<dbReference type="Gene3D" id="3.40.47.10">
    <property type="match status" value="2"/>
</dbReference>
<dbReference type="SUPFAM" id="SSF55048">
    <property type="entry name" value="Probable ACP-binding domain of malonyl-CoA ACP transacylase"/>
    <property type="match status" value="1"/>
</dbReference>
<organism evidence="9 10">
    <name type="scientific">Gimesia aquarii</name>
    <dbReference type="NCBI Taxonomy" id="2527964"/>
    <lineage>
        <taxon>Bacteria</taxon>
        <taxon>Pseudomonadati</taxon>
        <taxon>Planctomycetota</taxon>
        <taxon>Planctomycetia</taxon>
        <taxon>Planctomycetales</taxon>
        <taxon>Planctomycetaceae</taxon>
        <taxon>Gimesia</taxon>
    </lineage>
</organism>
<dbReference type="GO" id="GO:0031177">
    <property type="term" value="F:phosphopantetheine binding"/>
    <property type="evidence" value="ECO:0007669"/>
    <property type="project" value="InterPro"/>
</dbReference>
<dbReference type="GO" id="GO:0006633">
    <property type="term" value="P:fatty acid biosynthetic process"/>
    <property type="evidence" value="ECO:0007669"/>
    <property type="project" value="InterPro"/>
</dbReference>
<keyword evidence="3 9" id="KW-0808">Transferase</keyword>
<dbReference type="Pfam" id="PF14765">
    <property type="entry name" value="PS-DH"/>
    <property type="match status" value="1"/>
</dbReference>
<dbReference type="RefSeq" id="WP_197998540.1">
    <property type="nucleotide sequence ID" value="NZ_CP037920.1"/>
</dbReference>
<dbReference type="PROSITE" id="PS52019">
    <property type="entry name" value="PKS_MFAS_DH"/>
    <property type="match status" value="1"/>
</dbReference>
<dbReference type="FunFam" id="3.40.47.10:FF:000019">
    <property type="entry name" value="Polyketide synthase type I"/>
    <property type="match status" value="2"/>
</dbReference>
<dbReference type="InterPro" id="IPR001227">
    <property type="entry name" value="Ac_transferase_dom_sf"/>
</dbReference>
<feature type="region of interest" description="N-terminal hotdog fold" evidence="5">
    <location>
        <begin position="931"/>
        <end position="1048"/>
    </location>
</feature>
<evidence type="ECO:0000259" key="7">
    <source>
        <dbReference type="PROSITE" id="PS52004"/>
    </source>
</evidence>
<keyword evidence="9" id="KW-0012">Acyltransferase</keyword>
<dbReference type="Gene3D" id="3.40.366.10">
    <property type="entry name" value="Malonyl-Coenzyme A Acyl Carrier Protein, domain 2"/>
    <property type="match status" value="2"/>
</dbReference>
<feature type="domain" description="Ketosynthase family 3 (KS3)" evidence="7">
    <location>
        <begin position="1852"/>
        <end position="2275"/>
    </location>
</feature>
<dbReference type="InterPro" id="IPR020807">
    <property type="entry name" value="PKS_DH"/>
</dbReference>
<dbReference type="Gene3D" id="3.10.129.110">
    <property type="entry name" value="Polyketide synthase dehydratase"/>
    <property type="match status" value="1"/>
</dbReference>
<dbReference type="SMART" id="SM00826">
    <property type="entry name" value="PKS_DH"/>
    <property type="match status" value="1"/>
</dbReference>
<evidence type="ECO:0000256" key="2">
    <source>
        <dbReference type="ARBA" id="ARBA00022553"/>
    </source>
</evidence>
<dbReference type="Proteomes" id="UP000318704">
    <property type="component" value="Chromosome"/>
</dbReference>
<keyword evidence="2" id="KW-0597">Phosphoprotein</keyword>
<dbReference type="CDD" id="cd08955">
    <property type="entry name" value="KR_2_FAS_SDR_x"/>
    <property type="match status" value="1"/>
</dbReference>
<evidence type="ECO:0000259" key="8">
    <source>
        <dbReference type="PROSITE" id="PS52019"/>
    </source>
</evidence>
<evidence type="ECO:0000256" key="3">
    <source>
        <dbReference type="ARBA" id="ARBA00022679"/>
    </source>
</evidence>
<proteinExistence type="predicted"/>
<accession>A0A517W015</accession>
<dbReference type="PROSITE" id="PS52004">
    <property type="entry name" value="KS3_2"/>
    <property type="match status" value="2"/>
</dbReference>
<evidence type="ECO:0000256" key="4">
    <source>
        <dbReference type="ARBA" id="ARBA00054155"/>
    </source>
</evidence>
<dbReference type="Pfam" id="PF21089">
    <property type="entry name" value="PKS_DH_N"/>
    <property type="match status" value="1"/>
</dbReference>
<dbReference type="Pfam" id="PF00698">
    <property type="entry name" value="Acyl_transf_1"/>
    <property type="match status" value="2"/>
</dbReference>
<dbReference type="Pfam" id="PF22621">
    <property type="entry name" value="CurL-like_PKS_C"/>
    <property type="match status" value="2"/>
</dbReference>
<name>A0A517W015_9PLAN</name>
<feature type="active site" description="Proton acceptor; for dehydratase activity" evidence="5">
    <location>
        <position position="964"/>
    </location>
</feature>
<dbReference type="InterPro" id="IPR057326">
    <property type="entry name" value="KR_dom"/>
</dbReference>
<evidence type="ECO:0000259" key="6">
    <source>
        <dbReference type="PROSITE" id="PS50075"/>
    </source>
</evidence>
<feature type="active site" description="Proton donor; for dehydratase activity" evidence="5">
    <location>
        <position position="1119"/>
    </location>
</feature>
<dbReference type="SMART" id="SM00823">
    <property type="entry name" value="PKS_PP"/>
    <property type="match status" value="1"/>
</dbReference>
<dbReference type="EC" id="2.3.1.41" evidence="9"/>
<dbReference type="InterPro" id="IPR014030">
    <property type="entry name" value="Ketoacyl_synth_N"/>
</dbReference>
<dbReference type="SUPFAM" id="SSF52151">
    <property type="entry name" value="FabD/lysophospholipase-like"/>
    <property type="match status" value="2"/>
</dbReference>
<dbReference type="Gene3D" id="1.10.1200.10">
    <property type="entry name" value="ACP-like"/>
    <property type="match status" value="1"/>
</dbReference>
<dbReference type="CDD" id="cd00833">
    <property type="entry name" value="PKS"/>
    <property type="match status" value="2"/>
</dbReference>
<dbReference type="EMBL" id="CP037920">
    <property type="protein sequence ID" value="QDT98603.1"/>
    <property type="molecule type" value="Genomic_DNA"/>
</dbReference>
<reference evidence="9 10" key="1">
    <citation type="submission" date="2019-03" db="EMBL/GenBank/DDBJ databases">
        <title>Deep-cultivation of Planctomycetes and their phenomic and genomic characterization uncovers novel biology.</title>
        <authorList>
            <person name="Wiegand S."/>
            <person name="Jogler M."/>
            <person name="Boedeker C."/>
            <person name="Pinto D."/>
            <person name="Vollmers J."/>
            <person name="Rivas-Marin E."/>
            <person name="Kohn T."/>
            <person name="Peeters S.H."/>
            <person name="Heuer A."/>
            <person name="Rast P."/>
            <person name="Oberbeckmann S."/>
            <person name="Bunk B."/>
            <person name="Jeske O."/>
            <person name="Meyerdierks A."/>
            <person name="Storesund J.E."/>
            <person name="Kallscheuer N."/>
            <person name="Luecker S."/>
            <person name="Lage O.M."/>
            <person name="Pohl T."/>
            <person name="Merkel B.J."/>
            <person name="Hornburger P."/>
            <person name="Mueller R.-W."/>
            <person name="Bruemmer F."/>
            <person name="Labrenz M."/>
            <person name="Spormann A.M."/>
            <person name="Op den Camp H."/>
            <person name="Overmann J."/>
            <person name="Amann R."/>
            <person name="Jetten M.S.M."/>
            <person name="Mascher T."/>
            <person name="Medema M.H."/>
            <person name="Devos D.P."/>
            <person name="Kaster A.-K."/>
            <person name="Ovreas L."/>
            <person name="Rohde M."/>
            <person name="Galperin M.Y."/>
            <person name="Jogler C."/>
        </authorList>
    </citation>
    <scope>NUCLEOTIDE SEQUENCE [LARGE SCALE GENOMIC DNA]</scope>
    <source>
        <strain evidence="9 10">V144</strain>
    </source>
</reference>